<dbReference type="RefSeq" id="WP_006004243.1">
    <property type="nucleotide sequence ID" value="NZ_BAET01000008.1"/>
</dbReference>
<evidence type="ECO:0008006" key="4">
    <source>
        <dbReference type="Google" id="ProtNLM"/>
    </source>
</evidence>
<organism evidence="2 3">
    <name type="scientific">Glaciecola punicea ACAM 611</name>
    <dbReference type="NCBI Taxonomy" id="1121923"/>
    <lineage>
        <taxon>Bacteria</taxon>
        <taxon>Pseudomonadati</taxon>
        <taxon>Pseudomonadota</taxon>
        <taxon>Gammaproteobacteria</taxon>
        <taxon>Alteromonadales</taxon>
        <taxon>Alteromonadaceae</taxon>
        <taxon>Glaciecola</taxon>
    </lineage>
</organism>
<evidence type="ECO:0000313" key="2">
    <source>
        <dbReference type="EMBL" id="GAB55316.1"/>
    </source>
</evidence>
<keyword evidence="1" id="KW-1133">Transmembrane helix</keyword>
<comment type="caution">
    <text evidence="2">The sequence shown here is derived from an EMBL/GenBank/DDBJ whole genome shotgun (WGS) entry which is preliminary data.</text>
</comment>
<accession>H5TAI9</accession>
<name>H5TAI9_9ALTE</name>
<evidence type="ECO:0000313" key="3">
    <source>
        <dbReference type="Proteomes" id="UP000053586"/>
    </source>
</evidence>
<dbReference type="EMBL" id="BAET01000008">
    <property type="protein sequence ID" value="GAB55316.1"/>
    <property type="molecule type" value="Genomic_DNA"/>
</dbReference>
<dbReference type="AlphaFoldDB" id="H5TAI9"/>
<gene>
    <name evidence="2" type="ORF">GPUN_1192</name>
</gene>
<reference evidence="2 3" key="2">
    <citation type="journal article" date="2017" name="Antonie Van Leeuwenhoek">
        <title>Rhizobium rhizosphaerae sp. nov., a novel species isolated from rice rhizosphere.</title>
        <authorList>
            <person name="Zhao J.J."/>
            <person name="Zhang J."/>
            <person name="Zhang R.J."/>
            <person name="Zhang C.W."/>
            <person name="Yin H.Q."/>
            <person name="Zhang X.X."/>
        </authorList>
    </citation>
    <scope>NUCLEOTIDE SEQUENCE [LARGE SCALE GENOMIC DNA]</scope>
    <source>
        <strain evidence="2 3">ACAM 611</strain>
    </source>
</reference>
<sequence length="121" mass="13485">MNNPEEIVIPIAVFTAMLIFVGILLMYSLSKKRLFLKFIGQHDDLSPDSIKAIGKVLFSANNDMRKGVFSLLLAFAIWGFSFMADFPQNGNLDLNDAIFGLGLFPFCGGIAYLILTFVERK</sequence>
<feature type="transmembrane region" description="Helical" evidence="1">
    <location>
        <begin position="98"/>
        <end position="118"/>
    </location>
</feature>
<feature type="transmembrane region" description="Helical" evidence="1">
    <location>
        <begin position="7"/>
        <end position="29"/>
    </location>
</feature>
<feature type="transmembrane region" description="Helical" evidence="1">
    <location>
        <begin position="68"/>
        <end position="86"/>
    </location>
</feature>
<dbReference type="OrthoDB" id="5772578at2"/>
<dbReference type="Proteomes" id="UP000053586">
    <property type="component" value="Unassembled WGS sequence"/>
</dbReference>
<protein>
    <recommendedName>
        <fullName evidence="4">DUF3784 domain-containing protein</fullName>
    </recommendedName>
</protein>
<keyword evidence="1" id="KW-0472">Membrane</keyword>
<keyword evidence="3" id="KW-1185">Reference proteome</keyword>
<evidence type="ECO:0000256" key="1">
    <source>
        <dbReference type="SAM" id="Phobius"/>
    </source>
</evidence>
<proteinExistence type="predicted"/>
<keyword evidence="1" id="KW-0812">Transmembrane</keyword>
<reference evidence="2 3" key="1">
    <citation type="journal article" date="2012" name="J. Bacteriol.">
        <title>Genome sequence of proteorhodopsin-containing sea ice bacterium Glaciecola punicea ACAM 611T.</title>
        <authorList>
            <person name="Qin Q.-L."/>
            <person name="Xie B.-B."/>
            <person name="Shu Y.-L."/>
            <person name="Rong J.-C."/>
            <person name="Zhao D.-L."/>
            <person name="Zhang X.-Y."/>
            <person name="Chen X.-L."/>
            <person name="Zhou B.-C."/>
            <person name="Zhanga Y.-Z."/>
        </authorList>
    </citation>
    <scope>NUCLEOTIDE SEQUENCE [LARGE SCALE GENOMIC DNA]</scope>
    <source>
        <strain evidence="2 3">ACAM 611</strain>
    </source>
</reference>
<dbReference type="eggNOG" id="ENOG50347W0">
    <property type="taxonomic scope" value="Bacteria"/>
</dbReference>